<dbReference type="PANTHER" id="PTHR47186">
    <property type="entry name" value="LEUCINE-RICH REPEAT-CONTAINING PROTEIN 57"/>
    <property type="match status" value="1"/>
</dbReference>
<dbReference type="InterPro" id="IPR032675">
    <property type="entry name" value="LRR_dom_sf"/>
</dbReference>
<name>A0A2P5XPF0_GOSBA</name>
<evidence type="ECO:0000313" key="1">
    <source>
        <dbReference type="EMBL" id="PPS05200.1"/>
    </source>
</evidence>
<dbReference type="Proteomes" id="UP000239757">
    <property type="component" value="Unassembled WGS sequence"/>
</dbReference>
<evidence type="ECO:0008006" key="3">
    <source>
        <dbReference type="Google" id="ProtNLM"/>
    </source>
</evidence>
<evidence type="ECO:0000313" key="2">
    <source>
        <dbReference type="Proteomes" id="UP000239757"/>
    </source>
</evidence>
<gene>
    <name evidence="1" type="ORF">GOBAR_AA15448</name>
</gene>
<dbReference type="PANTHER" id="PTHR47186:SF13">
    <property type="entry name" value="DISEASE RESISTANCE PROTEIN RGA3"/>
    <property type="match status" value="1"/>
</dbReference>
<reference evidence="1 2" key="1">
    <citation type="submission" date="2015-01" db="EMBL/GenBank/DDBJ databases">
        <title>Genome of allotetraploid Gossypium barbadense reveals genomic plasticity and fiber elongation in cotton evolution.</title>
        <authorList>
            <person name="Chen X."/>
            <person name="Liu X."/>
            <person name="Zhao B."/>
            <person name="Zheng H."/>
            <person name="Hu Y."/>
            <person name="Lu G."/>
            <person name="Yang C."/>
            <person name="Chen J."/>
            <person name="Shan C."/>
            <person name="Zhang L."/>
            <person name="Zhou Y."/>
            <person name="Wang L."/>
            <person name="Guo W."/>
            <person name="Bai Y."/>
            <person name="Ruan J."/>
            <person name="Shangguan X."/>
            <person name="Mao Y."/>
            <person name="Jiang J."/>
            <person name="Zhu Y."/>
            <person name="Lei J."/>
            <person name="Kang H."/>
            <person name="Chen S."/>
            <person name="He X."/>
            <person name="Wang R."/>
            <person name="Wang Y."/>
            <person name="Chen J."/>
            <person name="Wang L."/>
            <person name="Yu S."/>
            <person name="Wang B."/>
            <person name="Wei J."/>
            <person name="Song S."/>
            <person name="Lu X."/>
            <person name="Gao Z."/>
            <person name="Gu W."/>
            <person name="Deng X."/>
            <person name="Ma D."/>
            <person name="Wang S."/>
            <person name="Liang W."/>
            <person name="Fang L."/>
            <person name="Cai C."/>
            <person name="Zhu X."/>
            <person name="Zhou B."/>
            <person name="Zhang Y."/>
            <person name="Chen Z."/>
            <person name="Xu S."/>
            <person name="Zhu R."/>
            <person name="Wang S."/>
            <person name="Zhang T."/>
            <person name="Zhao G."/>
        </authorList>
    </citation>
    <scope>NUCLEOTIDE SEQUENCE [LARGE SCALE GENOMIC DNA]</scope>
    <source>
        <strain evidence="2">cv. Xinhai21</strain>
        <tissue evidence="1">Leaf</tissue>
    </source>
</reference>
<sequence>MLPKCMKHLKNLRYLDLRKCDVLAFMPVGLGQLSCLHNLSKFVVEKDNDCGIDELKELALEGLAINVGISISKVGSAAQIKAMKQGTKYCQRCDQLPPLGKLRFLGVLTIKRMDALKHIGSSFYGYAGSFFPSLEVLEIRRAPRLEE</sequence>
<dbReference type="Gene3D" id="3.80.10.10">
    <property type="entry name" value="Ribonuclease Inhibitor"/>
    <property type="match status" value="1"/>
</dbReference>
<protein>
    <recommendedName>
        <fullName evidence="3">NB-ARC domain-containing protein</fullName>
    </recommendedName>
</protein>
<dbReference type="AlphaFoldDB" id="A0A2P5XPF0"/>
<dbReference type="OrthoDB" id="5279713at2759"/>
<dbReference type="EMBL" id="KZ664495">
    <property type="protein sequence ID" value="PPS05200.1"/>
    <property type="molecule type" value="Genomic_DNA"/>
</dbReference>
<proteinExistence type="predicted"/>
<dbReference type="SUPFAM" id="SSF52047">
    <property type="entry name" value="RNI-like"/>
    <property type="match status" value="1"/>
</dbReference>
<organism evidence="1 2">
    <name type="scientific">Gossypium barbadense</name>
    <name type="common">Sea Island cotton</name>
    <name type="synonym">Hibiscus barbadensis</name>
    <dbReference type="NCBI Taxonomy" id="3634"/>
    <lineage>
        <taxon>Eukaryota</taxon>
        <taxon>Viridiplantae</taxon>
        <taxon>Streptophyta</taxon>
        <taxon>Embryophyta</taxon>
        <taxon>Tracheophyta</taxon>
        <taxon>Spermatophyta</taxon>
        <taxon>Magnoliopsida</taxon>
        <taxon>eudicotyledons</taxon>
        <taxon>Gunneridae</taxon>
        <taxon>Pentapetalae</taxon>
        <taxon>rosids</taxon>
        <taxon>malvids</taxon>
        <taxon>Malvales</taxon>
        <taxon>Malvaceae</taxon>
        <taxon>Malvoideae</taxon>
        <taxon>Gossypium</taxon>
    </lineage>
</organism>
<accession>A0A2P5XPF0</accession>